<sequence length="618" mass="63945">MGRRLALLIATQEHDDPALRRLTAPAADVEALAAVLRDPRIAGFEVDVLIDEPHHRVGEAIGELYRDRRRDDLTLLYFTGHGLKDDDGRLYLATSNTRRDSLLFTSLPAAQLDQALEGCASRQKVVVLDCCYSGAFPAGRGIKAAGDVHVLERLQGTGRVVLTASDAAQYSFEGDRVHGSATQSVFTRHLVDGLREGTADLDGDGDITVDELYSYVHDRVVEEMPRQRPKKKSDVQGHIVIARNVAWTARPPAPPGSPQPRGDAPGVEPAPEPGRSRRRPALVAGALALGTATGLIIASTLVPDGAAGGGNEPPPAGEPAIGTIGTIGAITVGPDPGGIDFFNDRDGGRRAAVAVGVGFTLVDTGNNVVDETLDLESRGADIAVALGNSRTCVATDEGLVVLDSNPSTPQVLGVALEGEEVQSVVAAPDGDRVYATTPSGVTAVDVRTGAVTPIDDGAGRKPGLEVSPDGARIYVANADHDLVSVIDPATATSERTIATGPFTLDVALSPTSPTGYVAQASAVGVFATDGTTPAFTTIPVPGGDVVQAVAVTPDGRRVFAVTRGGGRVIEIDAGTRTVTRASDPDSAVTAADIAVTDTHAYVSDRASGRLIVLDISGG</sequence>
<feature type="domain" description="Peptidase C14 caspase" evidence="2">
    <location>
        <begin position="3"/>
        <end position="232"/>
    </location>
</feature>
<dbReference type="PROSITE" id="PS00018">
    <property type="entry name" value="EF_HAND_1"/>
    <property type="match status" value="1"/>
</dbReference>
<evidence type="ECO:0000259" key="2">
    <source>
        <dbReference type="Pfam" id="PF00656"/>
    </source>
</evidence>
<dbReference type="InterPro" id="IPR051200">
    <property type="entry name" value="Host-pathogen_enzymatic-act"/>
</dbReference>
<dbReference type="SUPFAM" id="SSF52129">
    <property type="entry name" value="Caspase-like"/>
    <property type="match status" value="1"/>
</dbReference>
<feature type="region of interest" description="Disordered" evidence="1">
    <location>
        <begin position="245"/>
        <end position="278"/>
    </location>
</feature>
<dbReference type="RefSeq" id="WP_343944384.1">
    <property type="nucleotide sequence ID" value="NZ_BAAAHP010000165.1"/>
</dbReference>
<evidence type="ECO:0000313" key="4">
    <source>
        <dbReference type="Proteomes" id="UP001499967"/>
    </source>
</evidence>
<dbReference type="Pfam" id="PF00656">
    <property type="entry name" value="Peptidase_C14"/>
    <property type="match status" value="1"/>
</dbReference>
<comment type="caution">
    <text evidence="3">The sequence shown here is derived from an EMBL/GenBank/DDBJ whole genome shotgun (WGS) entry which is preliminary data.</text>
</comment>
<evidence type="ECO:0000313" key="3">
    <source>
        <dbReference type="EMBL" id="GAA0896065.1"/>
    </source>
</evidence>
<dbReference type="NCBIfam" id="NF047832">
    <property type="entry name" value="caspase_w_EACC1"/>
    <property type="match status" value="1"/>
</dbReference>
<dbReference type="SUPFAM" id="SSF63825">
    <property type="entry name" value="YWTD domain"/>
    <property type="match status" value="1"/>
</dbReference>
<gene>
    <name evidence="3" type="ORF">GCM10009559_53790</name>
</gene>
<dbReference type="Gene3D" id="3.40.50.1460">
    <property type="match status" value="1"/>
</dbReference>
<dbReference type="Proteomes" id="UP001499967">
    <property type="component" value="Unassembled WGS sequence"/>
</dbReference>
<dbReference type="InterPro" id="IPR029030">
    <property type="entry name" value="Caspase-like_dom_sf"/>
</dbReference>
<dbReference type="InterPro" id="IPR015943">
    <property type="entry name" value="WD40/YVTN_repeat-like_dom_sf"/>
</dbReference>
<dbReference type="EMBL" id="BAAAHP010000165">
    <property type="protein sequence ID" value="GAA0896065.1"/>
    <property type="molecule type" value="Genomic_DNA"/>
</dbReference>
<dbReference type="NCBIfam" id="TIGR02276">
    <property type="entry name" value="beta_rpt_yvtn"/>
    <property type="match status" value="1"/>
</dbReference>
<dbReference type="Gene3D" id="2.130.10.10">
    <property type="entry name" value="YVTN repeat-like/Quinoprotein amine dehydrogenase"/>
    <property type="match status" value="2"/>
</dbReference>
<dbReference type="PANTHER" id="PTHR47197">
    <property type="entry name" value="PROTEIN NIRF"/>
    <property type="match status" value="1"/>
</dbReference>
<dbReference type="InterPro" id="IPR011600">
    <property type="entry name" value="Pept_C14_caspase"/>
</dbReference>
<dbReference type="InterPro" id="IPR011964">
    <property type="entry name" value="YVTN_b-propeller_repeat"/>
</dbReference>
<name>A0ABP3YM38_9PSEU</name>
<organism evidence="3 4">
    <name type="scientific">Pseudonocardia zijingensis</name>
    <dbReference type="NCBI Taxonomy" id="153376"/>
    <lineage>
        <taxon>Bacteria</taxon>
        <taxon>Bacillati</taxon>
        <taxon>Actinomycetota</taxon>
        <taxon>Actinomycetes</taxon>
        <taxon>Pseudonocardiales</taxon>
        <taxon>Pseudonocardiaceae</taxon>
        <taxon>Pseudonocardia</taxon>
    </lineage>
</organism>
<proteinExistence type="predicted"/>
<reference evidence="4" key="1">
    <citation type="journal article" date="2019" name="Int. J. Syst. Evol. Microbiol.">
        <title>The Global Catalogue of Microorganisms (GCM) 10K type strain sequencing project: providing services to taxonomists for standard genome sequencing and annotation.</title>
        <authorList>
            <consortium name="The Broad Institute Genomics Platform"/>
            <consortium name="The Broad Institute Genome Sequencing Center for Infectious Disease"/>
            <person name="Wu L."/>
            <person name="Ma J."/>
        </authorList>
    </citation>
    <scope>NUCLEOTIDE SEQUENCE [LARGE SCALE GENOMIC DNA]</scope>
    <source>
        <strain evidence="4">JCM 11117</strain>
    </source>
</reference>
<keyword evidence="4" id="KW-1185">Reference proteome</keyword>
<accession>A0ABP3YM38</accession>
<dbReference type="PANTHER" id="PTHR47197:SF3">
    <property type="entry name" value="DIHYDRO-HEME D1 DEHYDROGENASE"/>
    <property type="match status" value="1"/>
</dbReference>
<evidence type="ECO:0000256" key="1">
    <source>
        <dbReference type="SAM" id="MobiDB-lite"/>
    </source>
</evidence>
<dbReference type="InterPro" id="IPR018247">
    <property type="entry name" value="EF_Hand_1_Ca_BS"/>
</dbReference>
<protein>
    <recommendedName>
        <fullName evidence="2">Peptidase C14 caspase domain-containing protein</fullName>
    </recommendedName>
</protein>